<dbReference type="Pfam" id="PF00188">
    <property type="entry name" value="CAP"/>
    <property type="match status" value="1"/>
</dbReference>
<sequence>MMKRVLILVLLLLLCAPTALAAPSLDAQLTDGNLYITWSGCNCPEAILTVYRDNWPVLVTCVCGADGEYTVPSWYTQTAGLYAAQLRCNEGCIRVEAGSASPTEEPAAQPTPAPTAAFTAKPTVEPTTVPTVEPTPQATPSPTATSTPAVTATPLPTARPTPQPTEVPTMQPTRRPTAAPTQAAGTTVSSLADEVIRQVNVERSSRGLGELTVDAELTRAAAVRAREIVENFSHTRPDGSSWSTVSSAASGENIAMGHDSADRVMAAWMSSDGHRENILRASYTRIGVCAYESGGVLYWVQLFGR</sequence>
<feature type="domain" description="SCP" evidence="3">
    <location>
        <begin position="197"/>
        <end position="303"/>
    </location>
</feature>
<dbReference type="InterPro" id="IPR014044">
    <property type="entry name" value="CAP_dom"/>
</dbReference>
<evidence type="ECO:0000256" key="2">
    <source>
        <dbReference type="SAM" id="SignalP"/>
    </source>
</evidence>
<reference evidence="4" key="2">
    <citation type="journal article" date="2021" name="PeerJ">
        <title>Extensive microbial diversity within the chicken gut microbiome revealed by metagenomics and culture.</title>
        <authorList>
            <person name="Gilroy R."/>
            <person name="Ravi A."/>
            <person name="Getino M."/>
            <person name="Pursley I."/>
            <person name="Horton D.L."/>
            <person name="Alikhan N.F."/>
            <person name="Baker D."/>
            <person name="Gharbi K."/>
            <person name="Hall N."/>
            <person name="Watson M."/>
            <person name="Adriaenssens E.M."/>
            <person name="Foster-Nyarko E."/>
            <person name="Jarju S."/>
            <person name="Secka A."/>
            <person name="Antonio M."/>
            <person name="Oren A."/>
            <person name="Chaudhuri R.R."/>
            <person name="La Ragione R."/>
            <person name="Hildebrand F."/>
            <person name="Pallen M.J."/>
        </authorList>
    </citation>
    <scope>NUCLEOTIDE SEQUENCE</scope>
    <source>
        <strain evidence="4">ChiSjej6B24-2974</strain>
    </source>
</reference>
<proteinExistence type="predicted"/>
<feature type="signal peptide" evidence="2">
    <location>
        <begin position="1"/>
        <end position="21"/>
    </location>
</feature>
<dbReference type="PANTHER" id="PTHR31157:SF1">
    <property type="entry name" value="SCP DOMAIN-CONTAINING PROTEIN"/>
    <property type="match status" value="1"/>
</dbReference>
<feature type="compositionally biased region" description="Low complexity" evidence="1">
    <location>
        <begin position="102"/>
        <end position="156"/>
    </location>
</feature>
<evidence type="ECO:0000259" key="3">
    <source>
        <dbReference type="Pfam" id="PF00188"/>
    </source>
</evidence>
<accession>A0A9D0ZKS3</accession>
<dbReference type="InterPro" id="IPR035940">
    <property type="entry name" value="CAP_sf"/>
</dbReference>
<keyword evidence="2" id="KW-0732">Signal</keyword>
<dbReference type="AlphaFoldDB" id="A0A9D0ZKS3"/>
<dbReference type="EMBL" id="DVFZ01000033">
    <property type="protein sequence ID" value="HIQ82061.1"/>
    <property type="molecule type" value="Genomic_DNA"/>
</dbReference>
<dbReference type="CDD" id="cd05379">
    <property type="entry name" value="CAP_bacterial"/>
    <property type="match status" value="1"/>
</dbReference>
<evidence type="ECO:0000313" key="4">
    <source>
        <dbReference type="EMBL" id="HIQ82061.1"/>
    </source>
</evidence>
<dbReference type="SUPFAM" id="SSF55797">
    <property type="entry name" value="PR-1-like"/>
    <property type="match status" value="1"/>
</dbReference>
<dbReference type="Gene3D" id="3.40.33.10">
    <property type="entry name" value="CAP"/>
    <property type="match status" value="1"/>
</dbReference>
<name>A0A9D0ZKS3_9FIRM</name>
<feature type="region of interest" description="Disordered" evidence="1">
    <location>
        <begin position="99"/>
        <end position="189"/>
    </location>
</feature>
<comment type="caution">
    <text evidence="4">The sequence shown here is derived from an EMBL/GenBank/DDBJ whole genome shotgun (WGS) entry which is preliminary data.</text>
</comment>
<feature type="chain" id="PRO_5038646546" description="SCP domain-containing protein" evidence="2">
    <location>
        <begin position="22"/>
        <end position="305"/>
    </location>
</feature>
<protein>
    <recommendedName>
        <fullName evidence="3">SCP domain-containing protein</fullName>
    </recommendedName>
</protein>
<reference evidence="4" key="1">
    <citation type="submission" date="2020-10" db="EMBL/GenBank/DDBJ databases">
        <authorList>
            <person name="Gilroy R."/>
        </authorList>
    </citation>
    <scope>NUCLEOTIDE SEQUENCE</scope>
    <source>
        <strain evidence="4">ChiSjej6B24-2974</strain>
    </source>
</reference>
<organism evidence="4 5">
    <name type="scientific">Candidatus Pullichristensenella stercorigallinarum</name>
    <dbReference type="NCBI Taxonomy" id="2840909"/>
    <lineage>
        <taxon>Bacteria</taxon>
        <taxon>Bacillati</taxon>
        <taxon>Bacillota</taxon>
        <taxon>Clostridia</taxon>
        <taxon>Candidatus Pullichristensenella</taxon>
    </lineage>
</organism>
<evidence type="ECO:0000313" key="5">
    <source>
        <dbReference type="Proteomes" id="UP000824260"/>
    </source>
</evidence>
<dbReference type="PANTHER" id="PTHR31157">
    <property type="entry name" value="SCP DOMAIN-CONTAINING PROTEIN"/>
    <property type="match status" value="1"/>
</dbReference>
<dbReference type="Proteomes" id="UP000824260">
    <property type="component" value="Unassembled WGS sequence"/>
</dbReference>
<gene>
    <name evidence="4" type="ORF">IAA52_03045</name>
</gene>
<evidence type="ECO:0000256" key="1">
    <source>
        <dbReference type="SAM" id="MobiDB-lite"/>
    </source>
</evidence>
<feature type="compositionally biased region" description="Low complexity" evidence="1">
    <location>
        <begin position="168"/>
        <end position="187"/>
    </location>
</feature>